<dbReference type="Gene3D" id="1.25.60.10">
    <property type="entry name" value="MgtE N-terminal domain-like"/>
    <property type="match status" value="1"/>
</dbReference>
<accession>A0ABN1IXU3</accession>
<dbReference type="InterPro" id="IPR046342">
    <property type="entry name" value="CBS_dom_sf"/>
</dbReference>
<comment type="subunit">
    <text evidence="9">Homodimer.</text>
</comment>
<keyword evidence="3 9" id="KW-0813">Transport</keyword>
<dbReference type="CDD" id="cd04606">
    <property type="entry name" value="CBS_pair_Mg_transporter"/>
    <property type="match status" value="1"/>
</dbReference>
<organism evidence="11 12">
    <name type="scientific">Clostridium malenominatum</name>
    <dbReference type="NCBI Taxonomy" id="1539"/>
    <lineage>
        <taxon>Bacteria</taxon>
        <taxon>Bacillati</taxon>
        <taxon>Bacillota</taxon>
        <taxon>Clostridia</taxon>
        <taxon>Eubacteriales</taxon>
        <taxon>Clostridiaceae</taxon>
        <taxon>Clostridium</taxon>
    </lineage>
</organism>
<evidence type="ECO:0000256" key="1">
    <source>
        <dbReference type="ARBA" id="ARBA00004141"/>
    </source>
</evidence>
<comment type="similarity">
    <text evidence="2 9">Belongs to the SLC41A transporter family.</text>
</comment>
<dbReference type="InterPro" id="IPR000644">
    <property type="entry name" value="CBS_dom"/>
</dbReference>
<dbReference type="EMBL" id="BAAACF010000001">
    <property type="protein sequence ID" value="GAA0723415.1"/>
    <property type="molecule type" value="Genomic_DNA"/>
</dbReference>
<dbReference type="PANTHER" id="PTHR43773:SF1">
    <property type="entry name" value="MAGNESIUM TRANSPORTER MGTE"/>
    <property type="match status" value="1"/>
</dbReference>
<dbReference type="SUPFAM" id="SSF161093">
    <property type="entry name" value="MgtE membrane domain-like"/>
    <property type="match status" value="1"/>
</dbReference>
<keyword evidence="4 9" id="KW-0812">Transmembrane</keyword>
<evidence type="ECO:0000256" key="8">
    <source>
        <dbReference type="PROSITE-ProRule" id="PRU00703"/>
    </source>
</evidence>
<dbReference type="SMART" id="SM00924">
    <property type="entry name" value="MgtE_N"/>
    <property type="match status" value="1"/>
</dbReference>
<dbReference type="NCBIfam" id="TIGR00400">
    <property type="entry name" value="mgtE"/>
    <property type="match status" value="1"/>
</dbReference>
<dbReference type="InterPro" id="IPR038076">
    <property type="entry name" value="MgtE_N_sf"/>
</dbReference>
<evidence type="ECO:0000256" key="5">
    <source>
        <dbReference type="ARBA" id="ARBA00022842"/>
    </source>
</evidence>
<keyword evidence="5 9" id="KW-0460">Magnesium</keyword>
<evidence type="ECO:0000313" key="11">
    <source>
        <dbReference type="EMBL" id="GAA0723415.1"/>
    </source>
</evidence>
<evidence type="ECO:0000256" key="9">
    <source>
        <dbReference type="RuleBase" id="RU362011"/>
    </source>
</evidence>
<keyword evidence="6 9" id="KW-1133">Transmembrane helix</keyword>
<feature type="domain" description="CBS" evidence="10">
    <location>
        <begin position="198"/>
        <end position="254"/>
    </location>
</feature>
<dbReference type="Pfam" id="PF01769">
    <property type="entry name" value="MgtE"/>
    <property type="match status" value="1"/>
</dbReference>
<comment type="subcellular location">
    <subcellularLocation>
        <location evidence="9">Cell membrane</location>
        <topology evidence="9">Multi-pass membrane protein</topology>
    </subcellularLocation>
    <subcellularLocation>
        <location evidence="1">Membrane</location>
        <topology evidence="1">Multi-pass membrane protein</topology>
    </subcellularLocation>
</comment>
<keyword evidence="12" id="KW-1185">Reference proteome</keyword>
<dbReference type="Pfam" id="PF03448">
    <property type="entry name" value="MgtE_N"/>
    <property type="match status" value="1"/>
</dbReference>
<keyword evidence="9" id="KW-1003">Cell membrane</keyword>
<dbReference type="SUPFAM" id="SSF54631">
    <property type="entry name" value="CBS-domain pair"/>
    <property type="match status" value="1"/>
</dbReference>
<evidence type="ECO:0000256" key="4">
    <source>
        <dbReference type="ARBA" id="ARBA00022692"/>
    </source>
</evidence>
<dbReference type="Proteomes" id="UP001500339">
    <property type="component" value="Unassembled WGS sequence"/>
</dbReference>
<dbReference type="InterPro" id="IPR006669">
    <property type="entry name" value="MgtE_transporter"/>
</dbReference>
<evidence type="ECO:0000256" key="6">
    <source>
        <dbReference type="ARBA" id="ARBA00022989"/>
    </source>
</evidence>
<evidence type="ECO:0000256" key="2">
    <source>
        <dbReference type="ARBA" id="ARBA00009749"/>
    </source>
</evidence>
<dbReference type="Gene3D" id="1.10.357.20">
    <property type="entry name" value="SLC41 divalent cation transporters, integral membrane domain"/>
    <property type="match status" value="1"/>
</dbReference>
<evidence type="ECO:0000256" key="3">
    <source>
        <dbReference type="ARBA" id="ARBA00022448"/>
    </source>
</evidence>
<dbReference type="PROSITE" id="PS51371">
    <property type="entry name" value="CBS"/>
    <property type="match status" value="1"/>
</dbReference>
<dbReference type="SUPFAM" id="SSF158791">
    <property type="entry name" value="MgtE N-terminal domain-like"/>
    <property type="match status" value="1"/>
</dbReference>
<evidence type="ECO:0000313" key="12">
    <source>
        <dbReference type="Proteomes" id="UP001500339"/>
    </source>
</evidence>
<evidence type="ECO:0000256" key="7">
    <source>
        <dbReference type="ARBA" id="ARBA00023136"/>
    </source>
</evidence>
<comment type="function">
    <text evidence="9">Acts as a magnesium transporter.</text>
</comment>
<dbReference type="SMART" id="SM00116">
    <property type="entry name" value="CBS"/>
    <property type="match status" value="1"/>
</dbReference>
<feature type="transmembrane region" description="Helical" evidence="9">
    <location>
        <begin position="382"/>
        <end position="406"/>
    </location>
</feature>
<comment type="caution">
    <text evidence="11">The sequence shown here is derived from an EMBL/GenBank/DDBJ whole genome shotgun (WGS) entry which is preliminary data.</text>
</comment>
<dbReference type="PANTHER" id="PTHR43773">
    <property type="entry name" value="MAGNESIUM TRANSPORTER MGTE"/>
    <property type="match status" value="1"/>
</dbReference>
<feature type="transmembrane region" description="Helical" evidence="9">
    <location>
        <begin position="418"/>
        <end position="440"/>
    </location>
</feature>
<keyword evidence="7 9" id="KW-0472">Membrane</keyword>
<dbReference type="Gene3D" id="3.10.580.10">
    <property type="entry name" value="CBS-domain"/>
    <property type="match status" value="1"/>
</dbReference>
<evidence type="ECO:0000259" key="10">
    <source>
        <dbReference type="PROSITE" id="PS51371"/>
    </source>
</evidence>
<sequence length="447" mass="50608">MKWENDEILSMIEQKKYTDVREKIINLNPVHVGEIIESLDVSESILVFRMLPKDLAVDVFNYISSEVQENIISAITDKEIKHIIDELYFDDMIDLLEEMPAKVVKKILQHSNVEERKLINEFLNYPESSAGSLMTIEYVDLKKNMTIGEAIEHIKYTGINKETIYNCYVINEERKLEGIVSLRKLILSDYNLKVEDVMNKDVVYVNTGNDQEYVASLFKKYDIIVVPVVDMEDRLTGIITIDDIIDVIDQETTEDFQKMAAMAPSEEAYLDTGVFTLAKNRLMWLTILMVSATFTGNILKRFEDVLQSVVVLTFFIPMLMDTGGNAGSQSATLVIRSLALGEIETKDFFKVVYKELRVSLITGIALAILNFLRIYFLQGTDFYVSVTICITLLFTVVLSKVVGAMLPIIAKKLKMDPAIMAGPLITTIVDAGALIVYFSIAKVLLHI</sequence>
<dbReference type="InterPro" id="IPR006668">
    <property type="entry name" value="Mg_transptr_MgtE_intracell_dom"/>
</dbReference>
<dbReference type="Pfam" id="PF00571">
    <property type="entry name" value="CBS"/>
    <property type="match status" value="2"/>
</dbReference>
<keyword evidence="8" id="KW-0129">CBS domain</keyword>
<gene>
    <name evidence="11" type="primary">mgtE</name>
    <name evidence="11" type="ORF">GCM10008905_16010</name>
</gene>
<comment type="caution">
    <text evidence="9">Lacks conserved residue(s) required for the propagation of feature annotation.</text>
</comment>
<protein>
    <recommendedName>
        <fullName evidence="9">Magnesium transporter MgtE</fullName>
    </recommendedName>
</protein>
<dbReference type="InterPro" id="IPR036739">
    <property type="entry name" value="SLC41_membr_dom_sf"/>
</dbReference>
<reference evidence="11 12" key="1">
    <citation type="journal article" date="2019" name="Int. J. Syst. Evol. Microbiol.">
        <title>The Global Catalogue of Microorganisms (GCM) 10K type strain sequencing project: providing services to taxonomists for standard genome sequencing and annotation.</title>
        <authorList>
            <consortium name="The Broad Institute Genomics Platform"/>
            <consortium name="The Broad Institute Genome Sequencing Center for Infectious Disease"/>
            <person name="Wu L."/>
            <person name="Ma J."/>
        </authorList>
    </citation>
    <scope>NUCLEOTIDE SEQUENCE [LARGE SCALE GENOMIC DNA]</scope>
    <source>
        <strain evidence="11 12">JCM 1405</strain>
    </source>
</reference>
<keyword evidence="9" id="KW-0479">Metal-binding</keyword>
<dbReference type="RefSeq" id="WP_343768624.1">
    <property type="nucleotide sequence ID" value="NZ_BAAACF010000001.1"/>
</dbReference>
<name>A0ABN1IXU3_9CLOT</name>
<dbReference type="InterPro" id="IPR006667">
    <property type="entry name" value="SLC41_membr_dom"/>
</dbReference>
<feature type="transmembrane region" description="Helical" evidence="9">
    <location>
        <begin position="356"/>
        <end position="376"/>
    </location>
</feature>
<proteinExistence type="inferred from homology"/>